<organism evidence="3 4">
    <name type="scientific">Anopheles maculatus</name>
    <dbReference type="NCBI Taxonomy" id="74869"/>
    <lineage>
        <taxon>Eukaryota</taxon>
        <taxon>Metazoa</taxon>
        <taxon>Ecdysozoa</taxon>
        <taxon>Arthropoda</taxon>
        <taxon>Hexapoda</taxon>
        <taxon>Insecta</taxon>
        <taxon>Pterygota</taxon>
        <taxon>Neoptera</taxon>
        <taxon>Endopterygota</taxon>
        <taxon>Diptera</taxon>
        <taxon>Nematocera</taxon>
        <taxon>Culicoidea</taxon>
        <taxon>Culicidae</taxon>
        <taxon>Anophelinae</taxon>
        <taxon>Anopheles</taxon>
        <taxon>Anopheles maculatus group</taxon>
    </lineage>
</organism>
<dbReference type="VEuPathDB" id="VectorBase:AMAM020496"/>
<feature type="coiled-coil region" evidence="1">
    <location>
        <begin position="613"/>
        <end position="654"/>
    </location>
</feature>
<reference evidence="4" key="1">
    <citation type="submission" date="2013-09" db="EMBL/GenBank/DDBJ databases">
        <title>The Genome Sequence of Anopheles maculatus species B.</title>
        <authorList>
            <consortium name="The Broad Institute Genomics Platform"/>
            <person name="Neafsey D.E."/>
            <person name="Besansky N."/>
            <person name="Howell P."/>
            <person name="Walton C."/>
            <person name="Young S.K."/>
            <person name="Zeng Q."/>
            <person name="Gargeya S."/>
            <person name="Fitzgerald M."/>
            <person name="Haas B."/>
            <person name="Abouelleil A."/>
            <person name="Allen A.W."/>
            <person name="Alvarado L."/>
            <person name="Arachchi H.M."/>
            <person name="Berlin A.M."/>
            <person name="Chapman S.B."/>
            <person name="Gainer-Dewar J."/>
            <person name="Goldberg J."/>
            <person name="Griggs A."/>
            <person name="Gujja S."/>
            <person name="Hansen M."/>
            <person name="Howarth C."/>
            <person name="Imamovic A."/>
            <person name="Ireland A."/>
            <person name="Larimer J."/>
            <person name="McCowan C."/>
            <person name="Murphy C."/>
            <person name="Pearson M."/>
            <person name="Poon T.W."/>
            <person name="Priest M."/>
            <person name="Roberts A."/>
            <person name="Saif S."/>
            <person name="Shea T."/>
            <person name="Sisk P."/>
            <person name="Sykes S."/>
            <person name="Wortman J."/>
            <person name="Nusbaum C."/>
            <person name="Birren B."/>
        </authorList>
    </citation>
    <scope>NUCLEOTIDE SEQUENCE [LARGE SCALE GENOMIC DNA]</scope>
    <source>
        <strain evidence="4">maculatus3</strain>
    </source>
</reference>
<accession>A0A182T6A3</accession>
<protein>
    <submittedName>
        <fullName evidence="3">Uncharacterized protein</fullName>
    </submittedName>
</protein>
<dbReference type="Proteomes" id="UP000075901">
    <property type="component" value="Unassembled WGS sequence"/>
</dbReference>
<evidence type="ECO:0000313" key="3">
    <source>
        <dbReference type="EnsemblMetazoa" id="AMAM020496-PA"/>
    </source>
</evidence>
<feature type="compositionally biased region" description="Basic and acidic residues" evidence="2">
    <location>
        <begin position="9"/>
        <end position="20"/>
    </location>
</feature>
<reference evidence="3" key="2">
    <citation type="submission" date="2020-05" db="UniProtKB">
        <authorList>
            <consortium name="EnsemblMetazoa"/>
        </authorList>
    </citation>
    <scope>IDENTIFICATION</scope>
    <source>
        <strain evidence="3">maculatus3</strain>
    </source>
</reference>
<dbReference type="EnsemblMetazoa" id="AMAM020496-RA">
    <property type="protein sequence ID" value="AMAM020496-PA"/>
    <property type="gene ID" value="AMAM020496"/>
</dbReference>
<feature type="coiled-coil region" evidence="1">
    <location>
        <begin position="84"/>
        <end position="129"/>
    </location>
</feature>
<evidence type="ECO:0000256" key="2">
    <source>
        <dbReference type="SAM" id="MobiDB-lite"/>
    </source>
</evidence>
<feature type="region of interest" description="Disordered" evidence="2">
    <location>
        <begin position="197"/>
        <end position="217"/>
    </location>
</feature>
<sequence length="683" mass="77502">MGGVQSANDGREIETSEKESSTALVPTTTTLPVTEAAMKTDDELHDAIPPAVDDDPEQKDDQQRAPDNDAAYDSDDSMSAKCRARKMTTELANFRRDLQQKRQLHQSKLGAVKDELEHLRKALAEEKRRNRALIKYVQQQEHHLAQQTHAHETHAHEQDGAAATSIASPLCDVRREALEIVASGENALEPAERVNAEAAVDEPRDQSSSAREQSVERLADGERLALKRELAESQHALQCTTGELLELRHELAQLKAQLRTQQDEALEESSRQSAAGRTLKAELAETQFRLQISQAEALSLQTDVDQLRNQVKSLKDVIKAGKEIIAIREDQVEQLKGKLRQIEDTLQERELQIMSDDLRREYDRQLTNIRNLRDLYEERERVSRMERDNLVRQLDLKKNELATEQEKNKNLEALVESLQTDLTRLRTELEQTQEKLSQSQAESKQLQLEMGVVNQFISKFLLGMSRKPAASDINIDKLAAVLEEHRDLLIEMTKDEAETIDTGAFLPRALYDLITEVDEANERTENEGAQDAPNEPDASGEEEFTDVQNASPEQIADKLPKVWRVLIELVNHQERAQPVPFVEGGESEECLKSIQTRNGPRTVVSVSKTYIKLKDLILEKKSLKKETNRLRTLNSHLERRLDSQEKRLSAVSLELTKTWHLVGKMQVSFVGQDVLLFSDDKIF</sequence>
<proteinExistence type="predicted"/>
<evidence type="ECO:0000256" key="1">
    <source>
        <dbReference type="SAM" id="Coils"/>
    </source>
</evidence>
<feature type="region of interest" description="Disordered" evidence="2">
    <location>
        <begin position="1"/>
        <end position="79"/>
    </location>
</feature>
<evidence type="ECO:0000313" key="4">
    <source>
        <dbReference type="Proteomes" id="UP000075901"/>
    </source>
</evidence>
<keyword evidence="4" id="KW-1185">Reference proteome</keyword>
<feature type="region of interest" description="Disordered" evidence="2">
    <location>
        <begin position="522"/>
        <end position="551"/>
    </location>
</feature>
<keyword evidence="1" id="KW-0175">Coiled coil</keyword>
<feature type="compositionally biased region" description="Low complexity" evidence="2">
    <location>
        <begin position="21"/>
        <end position="36"/>
    </location>
</feature>
<name>A0A182T6A3_9DIPT</name>
<dbReference type="AlphaFoldDB" id="A0A182T6A3"/>
<feature type="coiled-coil region" evidence="1">
    <location>
        <begin position="237"/>
        <end position="449"/>
    </location>
</feature>